<organism evidence="5 6">
    <name type="scientific">Methanosphaera stadtmanae</name>
    <dbReference type="NCBI Taxonomy" id="2317"/>
    <lineage>
        <taxon>Archaea</taxon>
        <taxon>Methanobacteriati</taxon>
        <taxon>Methanobacteriota</taxon>
        <taxon>Methanomada group</taxon>
        <taxon>Methanobacteria</taxon>
        <taxon>Methanobacteriales</taxon>
        <taxon>Methanobacteriaceae</taxon>
        <taxon>Methanosphaera</taxon>
    </lineage>
</organism>
<sequence length="194" mass="22204">MFSDEFKRFTLNELFISKKGKGLSKDKIQEDGENKCILYGELYTTYSQIISTIKSRTNIFEGVLSNKMDILMPCSTTTTGKDLATASVLLKENVLLGGDITILRKKKDILDEIYFAYYLSFCLNKTLTSLAQGSTIIHLYWNHIKNIEVLIPSKEEQIQIAKIIKLLDDKIEQSSLQINNLKDYKKGLLQKMFV</sequence>
<keyword evidence="3" id="KW-0238">DNA-binding</keyword>
<dbReference type="Pfam" id="PF01420">
    <property type="entry name" value="Methylase_S"/>
    <property type="match status" value="1"/>
</dbReference>
<dbReference type="PANTHER" id="PTHR30408">
    <property type="entry name" value="TYPE-1 RESTRICTION ENZYME ECOKI SPECIFICITY PROTEIN"/>
    <property type="match status" value="1"/>
</dbReference>
<feature type="domain" description="Type I restriction modification DNA specificity" evidence="4">
    <location>
        <begin position="4"/>
        <end position="178"/>
    </location>
</feature>
<proteinExistence type="inferred from homology"/>
<dbReference type="InterPro" id="IPR044946">
    <property type="entry name" value="Restrct_endonuc_typeI_TRD_sf"/>
</dbReference>
<dbReference type="Proteomes" id="UP000248557">
    <property type="component" value="Unassembled WGS sequence"/>
</dbReference>
<evidence type="ECO:0000313" key="6">
    <source>
        <dbReference type="Proteomes" id="UP000248557"/>
    </source>
</evidence>
<dbReference type="Gene3D" id="3.90.220.20">
    <property type="entry name" value="DNA methylase specificity domains"/>
    <property type="match status" value="1"/>
</dbReference>
<evidence type="ECO:0000256" key="1">
    <source>
        <dbReference type="ARBA" id="ARBA00010923"/>
    </source>
</evidence>
<keyword evidence="2" id="KW-0680">Restriction system</keyword>
<protein>
    <recommendedName>
        <fullName evidence="4">Type I restriction modification DNA specificity domain-containing protein</fullName>
    </recommendedName>
</protein>
<evidence type="ECO:0000256" key="2">
    <source>
        <dbReference type="ARBA" id="ARBA00022747"/>
    </source>
</evidence>
<comment type="similarity">
    <text evidence="1">Belongs to the type-I restriction system S methylase family.</text>
</comment>
<dbReference type="PANTHER" id="PTHR30408:SF12">
    <property type="entry name" value="TYPE I RESTRICTION ENZYME MJAVIII SPECIFICITY SUBUNIT"/>
    <property type="match status" value="1"/>
</dbReference>
<evidence type="ECO:0000313" key="5">
    <source>
        <dbReference type="EMBL" id="RAP03437.1"/>
    </source>
</evidence>
<name>A0A328Q500_9EURY</name>
<dbReference type="SUPFAM" id="SSF116734">
    <property type="entry name" value="DNA methylase specificity domain"/>
    <property type="match status" value="1"/>
</dbReference>
<accession>A0A328Q500</accession>
<dbReference type="GO" id="GO:0003677">
    <property type="term" value="F:DNA binding"/>
    <property type="evidence" value="ECO:0007669"/>
    <property type="project" value="UniProtKB-KW"/>
</dbReference>
<evidence type="ECO:0000256" key="3">
    <source>
        <dbReference type="ARBA" id="ARBA00023125"/>
    </source>
</evidence>
<dbReference type="InterPro" id="IPR000055">
    <property type="entry name" value="Restrct_endonuc_typeI_TRD"/>
</dbReference>
<dbReference type="AlphaFoldDB" id="A0A328Q500"/>
<reference evidence="5 6" key="1">
    <citation type="submission" date="2017-05" db="EMBL/GenBank/DDBJ databases">
        <title>Host range expansion of the Methanosphaera genus to humans and monogastric animals involves recent and extensive reduction in genome content.</title>
        <authorList>
            <person name="Hoedt E.C."/>
            <person name="Volmer J.G."/>
            <person name="Parks D.H."/>
            <person name="Rosewarne C.P."/>
            <person name="Denman S.E."/>
            <person name="Mcsweeney C.S."/>
            <person name="O Cuiv P."/>
            <person name="Hugenholtz P."/>
            <person name="Tyson G.W."/>
            <person name="Morrison M."/>
        </authorList>
    </citation>
    <scope>NUCLEOTIDE SEQUENCE [LARGE SCALE GENOMIC DNA]</scope>
    <source>
        <strain evidence="5 6">PA5</strain>
    </source>
</reference>
<comment type="caution">
    <text evidence="5">The sequence shown here is derived from an EMBL/GenBank/DDBJ whole genome shotgun (WGS) entry which is preliminary data.</text>
</comment>
<gene>
    <name evidence="5" type="ORF">CA615_02290</name>
</gene>
<evidence type="ECO:0000259" key="4">
    <source>
        <dbReference type="Pfam" id="PF01420"/>
    </source>
</evidence>
<dbReference type="GO" id="GO:0009307">
    <property type="term" value="P:DNA restriction-modification system"/>
    <property type="evidence" value="ECO:0007669"/>
    <property type="project" value="UniProtKB-KW"/>
</dbReference>
<dbReference type="RefSeq" id="WP_112149376.1">
    <property type="nucleotide sequence ID" value="NZ_NGJK01000025.1"/>
</dbReference>
<dbReference type="InterPro" id="IPR052021">
    <property type="entry name" value="Type-I_RS_S_subunit"/>
</dbReference>
<dbReference type="EMBL" id="NGJK01000025">
    <property type="protein sequence ID" value="RAP03437.1"/>
    <property type="molecule type" value="Genomic_DNA"/>
</dbReference>